<name>A0AAP1RG94_9FLAO</name>
<keyword evidence="2" id="KW-1185">Reference proteome</keyword>
<proteinExistence type="predicted"/>
<sequence>MSNENIDKIINAFLKDFNEMCKTKKRDFLIREKIVNYESGTYSKKQVKYNVTYKVSRKKNTWVIEAINGFWFFKKKFLLLQITTKGEKLNFSGLYTHSFKDFEKSLLEDKLKIYLNTCKKIRHDAFVKS</sequence>
<dbReference type="Proteomes" id="UP000806077">
    <property type="component" value="Unassembled WGS sequence"/>
</dbReference>
<accession>A0AAP1RG94</accession>
<comment type="caution">
    <text evidence="1">The sequence shown here is derived from an EMBL/GenBank/DDBJ whole genome shotgun (WGS) entry which is preliminary data.</text>
</comment>
<gene>
    <name evidence="1" type="ORF">F7645_10205</name>
</gene>
<evidence type="ECO:0000313" key="1">
    <source>
        <dbReference type="EMBL" id="MBE7695789.1"/>
    </source>
</evidence>
<dbReference type="RefSeq" id="WP_101955782.1">
    <property type="nucleotide sequence ID" value="NZ_WXXT01000014.1"/>
</dbReference>
<protein>
    <submittedName>
        <fullName evidence="1">Uncharacterized protein</fullName>
    </submittedName>
</protein>
<organism evidence="1 2">
    <name type="scientific">Tenacibaculum finnmarkense genomovar finnmarkense</name>
    <dbReference type="NCBI Taxonomy" id="1458503"/>
    <lineage>
        <taxon>Bacteria</taxon>
        <taxon>Pseudomonadati</taxon>
        <taxon>Bacteroidota</taxon>
        <taxon>Flavobacteriia</taxon>
        <taxon>Flavobacteriales</taxon>
        <taxon>Flavobacteriaceae</taxon>
        <taxon>Tenacibaculum</taxon>
        <taxon>Tenacibaculum finnmarkense</taxon>
    </lineage>
</organism>
<dbReference type="EMBL" id="WXXV01000014">
    <property type="protein sequence ID" value="MBE7695789.1"/>
    <property type="molecule type" value="Genomic_DNA"/>
</dbReference>
<reference evidence="1 2" key="1">
    <citation type="journal article" date="2020" name="Int. J. Syst. Evol. Microbiol.">
        <title>Tenacibaculum piscium sp. nov., isolated from skin ulcers of sea-farmed fish, and description of Tenacibaculum finnmarkense sp. nov. with subdivision into genomovars finnmarkense and ulcerans.</title>
        <authorList>
            <person name="Olsen A.B."/>
            <person name="Spilsberg B."/>
            <person name="Nilsen H.K."/>
            <person name="Lagesen K."/>
            <person name="Gulla S."/>
            <person name="Avendano-Herrera R."/>
            <person name="Irgang R."/>
            <person name="Duchaud E."/>
            <person name="Colquhoun D.J."/>
        </authorList>
    </citation>
    <scope>NUCLEOTIDE SEQUENCE [LARGE SCALE GENOMIC DNA]</scope>
    <source>
        <strain evidence="1 2">TNO037</strain>
    </source>
</reference>
<dbReference type="AlphaFoldDB" id="A0AAP1RG94"/>
<evidence type="ECO:0000313" key="2">
    <source>
        <dbReference type="Proteomes" id="UP000806077"/>
    </source>
</evidence>